<gene>
    <name evidence="9" type="ORF">MMELEA_04040</name>
</gene>
<comment type="cofactor">
    <cofactor evidence="8">
        <name>a divalent metal cation</name>
        <dbReference type="ChEBI" id="CHEBI:60240"/>
    </cofactor>
    <text evidence="8">Binds 2 divalent metal cations per subunit.</text>
</comment>
<dbReference type="Pfam" id="PF05343">
    <property type="entry name" value="Peptidase_M42"/>
    <property type="match status" value="1"/>
</dbReference>
<dbReference type="InterPro" id="IPR008007">
    <property type="entry name" value="Peptidase_M42"/>
</dbReference>
<dbReference type="SUPFAM" id="SSF53187">
    <property type="entry name" value="Zn-dependent exopeptidases"/>
    <property type="match status" value="1"/>
</dbReference>
<dbReference type="PANTHER" id="PTHR32481:SF0">
    <property type="entry name" value="AMINOPEPTIDASE YPDE-RELATED"/>
    <property type="match status" value="1"/>
</dbReference>
<feature type="binding site" evidence="8">
    <location>
        <position position="68"/>
    </location>
    <ligand>
        <name>Zn(2+)</name>
        <dbReference type="ChEBI" id="CHEBI:29105"/>
        <label>1</label>
    </ligand>
</feature>
<feature type="binding site" evidence="8">
    <location>
        <position position="183"/>
    </location>
    <ligand>
        <name>Zn(2+)</name>
        <dbReference type="ChEBI" id="CHEBI:29105"/>
        <label>2</label>
    </ligand>
</feature>
<dbReference type="PANTHER" id="PTHR32481">
    <property type="entry name" value="AMINOPEPTIDASE"/>
    <property type="match status" value="1"/>
</dbReference>
<dbReference type="OrthoDB" id="9772053at2"/>
<dbReference type="EMBL" id="JZXN01000014">
    <property type="protein sequence ID" value="KKB26951.1"/>
    <property type="molecule type" value="Genomic_DNA"/>
</dbReference>
<evidence type="ECO:0000256" key="5">
    <source>
        <dbReference type="ARBA" id="ARBA00022801"/>
    </source>
</evidence>
<accession>A0A0F5H0V0</accession>
<dbReference type="RefSeq" id="WP_046096838.1">
    <property type="nucleotide sequence ID" value="NZ_JZXN01000014.1"/>
</dbReference>
<evidence type="ECO:0000256" key="7">
    <source>
        <dbReference type="PIRSR" id="PIRSR001123-1"/>
    </source>
</evidence>
<organism evidence="9 10">
    <name type="scientific">Mycoplasmopsis meleagridis ATCC 25294</name>
    <dbReference type="NCBI Taxonomy" id="1264554"/>
    <lineage>
        <taxon>Bacteria</taxon>
        <taxon>Bacillati</taxon>
        <taxon>Mycoplasmatota</taxon>
        <taxon>Mycoplasmoidales</taxon>
        <taxon>Metamycoplasmataceae</taxon>
        <taxon>Mycoplasmopsis</taxon>
    </lineage>
</organism>
<evidence type="ECO:0000256" key="1">
    <source>
        <dbReference type="ARBA" id="ARBA00006272"/>
    </source>
</evidence>
<keyword evidence="3" id="KW-0645">Protease</keyword>
<dbReference type="GO" id="GO:0004177">
    <property type="term" value="F:aminopeptidase activity"/>
    <property type="evidence" value="ECO:0007669"/>
    <property type="project" value="UniProtKB-UniRule"/>
</dbReference>
<evidence type="ECO:0000256" key="6">
    <source>
        <dbReference type="PIRNR" id="PIRNR001123"/>
    </source>
</evidence>
<reference evidence="9 10" key="1">
    <citation type="submission" date="2015-03" db="EMBL/GenBank/DDBJ databases">
        <title>Genome sequence of Mycoplasma meleagridis strain ATCC 25294.</title>
        <authorList>
            <person name="Yacoub E."/>
            <person name="Blanchard A."/>
            <person name="Sirand-Pugnet P."/>
            <person name="Mardassi B.B.A."/>
        </authorList>
    </citation>
    <scope>NUCLEOTIDE SEQUENCE [LARGE SCALE GENOMIC DNA]</scope>
    <source>
        <strain evidence="9 10">ATCC 25294</strain>
    </source>
</reference>
<dbReference type="Gene3D" id="3.40.630.10">
    <property type="entry name" value="Zn peptidases"/>
    <property type="match status" value="1"/>
</dbReference>
<feature type="binding site" evidence="8">
    <location>
        <position position="183"/>
    </location>
    <ligand>
        <name>Zn(2+)</name>
        <dbReference type="ChEBI" id="CHEBI:29105"/>
        <label>1</label>
    </ligand>
</feature>
<keyword evidence="4 8" id="KW-0479">Metal-binding</keyword>
<dbReference type="SUPFAM" id="SSF101821">
    <property type="entry name" value="Aminopeptidase/glucanase lid domain"/>
    <property type="match status" value="1"/>
</dbReference>
<comment type="caution">
    <text evidence="9">The sequence shown here is derived from an EMBL/GenBank/DDBJ whole genome shotgun (WGS) entry which is preliminary data.</text>
</comment>
<dbReference type="STRING" id="29561.MM26B8_01680"/>
<evidence type="ECO:0000256" key="2">
    <source>
        <dbReference type="ARBA" id="ARBA00022438"/>
    </source>
</evidence>
<sequence length="361" mass="39778">MDKEIFKNKLIEYMNLEAPSRFENIVAKKIIDAVKKENFEISFDNLGSVILHKKGKNINSPRVMIAAHMDEVGYLVKNISKEGFIYLNPLGGIWTNVVVGTKAVLVNKKGKRFNGIFGHTSIHIMENEKRNKALTNSDLYADFGFKNDLEAKELGIEIGDVVYMSGEVVNFHDKNLIAGKSMDNRAGVCVLEFIAKSIENLDLDIDLYLVGTVQEEVGTRGAKSAVSLINPQIAIALDTTSTHDTPLTITGTTKLGKGAALRIMDGAMMADPKLTKFLCEIALKNNIKHYKFISMGGGTDASQLQYSKGGAATITISLAQRYLHSPIGMCDINDLLAAHDLLVEFLKELNSDLYAKIIKYN</sequence>
<feature type="binding site" evidence="8">
    <location>
        <position position="324"/>
    </location>
    <ligand>
        <name>Zn(2+)</name>
        <dbReference type="ChEBI" id="CHEBI:29105"/>
        <label>2</label>
    </ligand>
</feature>
<keyword evidence="2" id="KW-0031">Aminopeptidase</keyword>
<evidence type="ECO:0000313" key="9">
    <source>
        <dbReference type="EMBL" id="KKB26951.1"/>
    </source>
</evidence>
<dbReference type="InterPro" id="IPR023367">
    <property type="entry name" value="Peptidase_M42_dom2"/>
</dbReference>
<feature type="binding site" evidence="8">
    <location>
        <position position="216"/>
    </location>
    <ligand>
        <name>Zn(2+)</name>
        <dbReference type="ChEBI" id="CHEBI:29105"/>
        <label>2</label>
    </ligand>
</feature>
<evidence type="ECO:0000256" key="8">
    <source>
        <dbReference type="PIRSR" id="PIRSR001123-2"/>
    </source>
</evidence>
<dbReference type="Proteomes" id="UP000033750">
    <property type="component" value="Unassembled WGS sequence"/>
</dbReference>
<dbReference type="GO" id="GO:0006508">
    <property type="term" value="P:proteolysis"/>
    <property type="evidence" value="ECO:0007669"/>
    <property type="project" value="UniProtKB-KW"/>
</dbReference>
<evidence type="ECO:0000256" key="3">
    <source>
        <dbReference type="ARBA" id="ARBA00022670"/>
    </source>
</evidence>
<evidence type="ECO:0000256" key="4">
    <source>
        <dbReference type="ARBA" id="ARBA00022723"/>
    </source>
</evidence>
<comment type="similarity">
    <text evidence="1 6">Belongs to the peptidase M42 family.</text>
</comment>
<dbReference type="PATRIC" id="fig|1264554.4.peg.358"/>
<dbReference type="GO" id="GO:0046872">
    <property type="term" value="F:metal ion binding"/>
    <property type="evidence" value="ECO:0007669"/>
    <property type="project" value="UniProtKB-UniRule"/>
</dbReference>
<evidence type="ECO:0000313" key="10">
    <source>
        <dbReference type="Proteomes" id="UP000033750"/>
    </source>
</evidence>
<dbReference type="PIRSF" id="PIRSF001123">
    <property type="entry name" value="PepA_GA"/>
    <property type="match status" value="1"/>
</dbReference>
<keyword evidence="10" id="KW-1185">Reference proteome</keyword>
<protein>
    <submittedName>
        <fullName evidence="9">Uncharacterized protein</fullName>
    </submittedName>
</protein>
<dbReference type="CDD" id="cd05656">
    <property type="entry name" value="M42_Frv"/>
    <property type="match status" value="1"/>
</dbReference>
<dbReference type="Gene3D" id="2.40.30.40">
    <property type="entry name" value="Peptidase M42, domain 2"/>
    <property type="match status" value="1"/>
</dbReference>
<name>A0A0F5H0V0_9BACT</name>
<feature type="binding site" evidence="8">
    <location>
        <position position="238"/>
    </location>
    <ligand>
        <name>Zn(2+)</name>
        <dbReference type="ChEBI" id="CHEBI:29105"/>
        <label>1</label>
    </ligand>
</feature>
<keyword evidence="5" id="KW-0378">Hydrolase</keyword>
<proteinExistence type="inferred from homology"/>
<dbReference type="InterPro" id="IPR051464">
    <property type="entry name" value="Peptidase_M42_aminopept"/>
</dbReference>
<feature type="active site" description="Proton acceptor" evidence="7">
    <location>
        <position position="215"/>
    </location>
</feature>
<dbReference type="AlphaFoldDB" id="A0A0F5H0V0"/>